<dbReference type="AlphaFoldDB" id="A0AAN7ZZK4"/>
<evidence type="ECO:0000256" key="5">
    <source>
        <dbReference type="ARBA" id="ARBA00022989"/>
    </source>
</evidence>
<evidence type="ECO:0000256" key="7">
    <source>
        <dbReference type="RuleBase" id="RU910716"/>
    </source>
</evidence>
<feature type="transmembrane region" description="Helical" evidence="7">
    <location>
        <begin position="175"/>
        <end position="194"/>
    </location>
</feature>
<evidence type="ECO:0000256" key="6">
    <source>
        <dbReference type="ARBA" id="ARBA00023136"/>
    </source>
</evidence>
<dbReference type="PANTHER" id="PTHR16024">
    <property type="entry name" value="XK-RELATED PROTEIN"/>
    <property type="match status" value="1"/>
</dbReference>
<evidence type="ECO:0000256" key="8">
    <source>
        <dbReference type="SAM" id="MobiDB-lite"/>
    </source>
</evidence>
<feature type="compositionally biased region" description="Basic and acidic residues" evidence="8">
    <location>
        <begin position="363"/>
        <end position="382"/>
    </location>
</feature>
<feature type="transmembrane region" description="Helical" evidence="7">
    <location>
        <begin position="231"/>
        <end position="254"/>
    </location>
</feature>
<keyword evidence="4 7" id="KW-0812">Transmembrane</keyword>
<feature type="transmembrane region" description="Helical" evidence="7">
    <location>
        <begin position="329"/>
        <end position="355"/>
    </location>
</feature>
<organism evidence="9 10">
    <name type="scientific">Eleginops maclovinus</name>
    <name type="common">Patagonian blennie</name>
    <name type="synonym">Eleginus maclovinus</name>
    <dbReference type="NCBI Taxonomy" id="56733"/>
    <lineage>
        <taxon>Eukaryota</taxon>
        <taxon>Metazoa</taxon>
        <taxon>Chordata</taxon>
        <taxon>Craniata</taxon>
        <taxon>Vertebrata</taxon>
        <taxon>Euteleostomi</taxon>
        <taxon>Actinopterygii</taxon>
        <taxon>Neopterygii</taxon>
        <taxon>Teleostei</taxon>
        <taxon>Neoteleostei</taxon>
        <taxon>Acanthomorphata</taxon>
        <taxon>Eupercaria</taxon>
        <taxon>Perciformes</taxon>
        <taxon>Notothenioidei</taxon>
        <taxon>Eleginopidae</taxon>
        <taxon>Eleginops</taxon>
    </lineage>
</organism>
<evidence type="ECO:0000256" key="2">
    <source>
        <dbReference type="ARBA" id="ARBA00008789"/>
    </source>
</evidence>
<dbReference type="InterPro" id="IPR018629">
    <property type="entry name" value="XK-rel"/>
</dbReference>
<dbReference type="Proteomes" id="UP001346869">
    <property type="component" value="Unassembled WGS sequence"/>
</dbReference>
<evidence type="ECO:0000256" key="4">
    <source>
        <dbReference type="ARBA" id="ARBA00022692"/>
    </source>
</evidence>
<dbReference type="EMBL" id="JAUZQC010000023">
    <property type="protein sequence ID" value="KAK5850271.1"/>
    <property type="molecule type" value="Genomic_DNA"/>
</dbReference>
<feature type="transmembrane region" description="Helical" evidence="7">
    <location>
        <begin position="48"/>
        <end position="69"/>
    </location>
</feature>
<evidence type="ECO:0000313" key="10">
    <source>
        <dbReference type="Proteomes" id="UP001346869"/>
    </source>
</evidence>
<evidence type="ECO:0000313" key="9">
    <source>
        <dbReference type="EMBL" id="KAK5850271.1"/>
    </source>
</evidence>
<evidence type="ECO:0000256" key="1">
    <source>
        <dbReference type="ARBA" id="ARBA00004651"/>
    </source>
</evidence>
<keyword evidence="3" id="KW-1003">Cell membrane</keyword>
<comment type="caution">
    <text evidence="9">The sequence shown here is derived from an EMBL/GenBank/DDBJ whole genome shotgun (WGS) entry which is preliminary data.</text>
</comment>
<feature type="region of interest" description="Disordered" evidence="8">
    <location>
        <begin position="363"/>
        <end position="388"/>
    </location>
</feature>
<dbReference type="Pfam" id="PF09815">
    <property type="entry name" value="XK-related"/>
    <property type="match status" value="1"/>
</dbReference>
<comment type="similarity">
    <text evidence="2 7">Belongs to the XK family.</text>
</comment>
<comment type="subcellular location">
    <subcellularLocation>
        <location evidence="1">Cell membrane</location>
        <topology evidence="1">Multi-pass membrane protein</topology>
    </subcellularLocation>
    <subcellularLocation>
        <location evidence="7">Membrane</location>
        <topology evidence="7">Multi-pass membrane protein</topology>
    </subcellularLocation>
</comment>
<feature type="transmembrane region" description="Helical" evidence="7">
    <location>
        <begin position="274"/>
        <end position="291"/>
    </location>
</feature>
<keyword evidence="6 7" id="KW-0472">Membrane</keyword>
<gene>
    <name evidence="9" type="ORF">PBY51_014534</name>
</gene>
<keyword evidence="5 7" id="KW-1133">Transmembrane helix</keyword>
<dbReference type="PANTHER" id="PTHR16024:SF13">
    <property type="entry name" value="XK-RELATED PROTEIN 9"/>
    <property type="match status" value="1"/>
</dbReference>
<evidence type="ECO:0000256" key="3">
    <source>
        <dbReference type="ARBA" id="ARBA00022475"/>
    </source>
</evidence>
<feature type="transmembrane region" description="Helical" evidence="7">
    <location>
        <begin position="14"/>
        <end position="36"/>
    </location>
</feature>
<reference evidence="9 10" key="2">
    <citation type="journal article" date="2023" name="Mol. Biol. Evol.">
        <title>Genomics of Secondarily Temperate Adaptation in the Only Non-Antarctic Icefish.</title>
        <authorList>
            <person name="Rivera-Colon A.G."/>
            <person name="Rayamajhi N."/>
            <person name="Minhas B.F."/>
            <person name="Madrigal G."/>
            <person name="Bilyk K.T."/>
            <person name="Yoon V."/>
            <person name="Hune M."/>
            <person name="Gregory S."/>
            <person name="Cheng C.H.C."/>
            <person name="Catchen J.M."/>
        </authorList>
    </citation>
    <scope>NUCLEOTIDE SEQUENCE [LARGE SCALE GENOMIC DNA]</scope>
    <source>
        <strain evidence="9">JMC-PN-2008</strain>
    </source>
</reference>
<reference evidence="9 10" key="1">
    <citation type="journal article" date="2023" name="Genes (Basel)">
        <title>Chromosome-Level Genome Assembly and Circadian Gene Repertoire of the Patagonia Blennie Eleginops maclovinus-The Closest Ancestral Proxy of Antarctic Cryonotothenioids.</title>
        <authorList>
            <person name="Cheng C.C."/>
            <person name="Rivera-Colon A.G."/>
            <person name="Minhas B.F."/>
            <person name="Wilson L."/>
            <person name="Rayamajhi N."/>
            <person name="Vargas-Chacoff L."/>
            <person name="Catchen J.M."/>
        </authorList>
    </citation>
    <scope>NUCLEOTIDE SEQUENCE [LARGE SCALE GENOMIC DNA]</scope>
    <source>
        <strain evidence="9">JMC-PN-2008</strain>
    </source>
</reference>
<protein>
    <recommendedName>
        <fullName evidence="7">XK-related protein</fullName>
    </recommendedName>
</protein>
<sequence length="388" mass="43639">MLQTGVQCYTKQRWLLTIAGLVFYVVDVLTDVGLALRYFQQKDFLWTALTLLFVLAGLGVTQLFSYVWYQDDLKDPLQNPEAEPRVSSMSRGAVTALHLLGVGVFTRYHHLLRKGFRVVWKSMDSCTEDQRRAEHHRLFCLATDLSMLKLFEAFLESVPQLLLQIYIVLRNREGSAMQYISMAFSFLTISWALVDYRRCLRRSLPHIREMPSGLPTFIYLLYKLCSISSHILSLALLLLLSPYTAVALTVLWLLGALWTHLQGTCFCSAGGLELLYQGVIGVILTFTFFNVKGQDTQGEMVVYYGFHGAVNIAAPILLALLGPELLTPPLLLTVCGLIIGGAVLGLVSLLLYYLLLHPGEGEGREADEVDGPRGETERERRVKNFIQP</sequence>
<dbReference type="GO" id="GO:0005886">
    <property type="term" value="C:plasma membrane"/>
    <property type="evidence" value="ECO:0007669"/>
    <property type="project" value="UniProtKB-SubCell"/>
</dbReference>
<feature type="transmembrane region" description="Helical" evidence="7">
    <location>
        <begin position="303"/>
        <end position="323"/>
    </location>
</feature>
<keyword evidence="10" id="KW-1185">Reference proteome</keyword>
<accession>A0AAN7ZZK4</accession>
<proteinExistence type="inferred from homology"/>
<dbReference type="InterPro" id="IPR050895">
    <property type="entry name" value="XK-related_scramblase"/>
</dbReference>
<name>A0AAN7ZZK4_ELEMC</name>